<dbReference type="Gene3D" id="3.30.1360.120">
    <property type="entry name" value="Probable tRNA modification gtpase trme, domain 1"/>
    <property type="match status" value="1"/>
</dbReference>
<dbReference type="InterPro" id="IPR027266">
    <property type="entry name" value="TrmE/GcvT-like"/>
</dbReference>
<dbReference type="InterPro" id="IPR007375">
    <property type="entry name" value="SoxG"/>
</dbReference>
<protein>
    <submittedName>
        <fullName evidence="1">Sarcosine oxidase subunit gamma family protein</fullName>
    </submittedName>
</protein>
<evidence type="ECO:0000313" key="2">
    <source>
        <dbReference type="Proteomes" id="UP001379949"/>
    </source>
</evidence>
<dbReference type="Gene3D" id="3.30.70.1520">
    <property type="entry name" value="Heterotetrameric sarcosine oxidase"/>
    <property type="match status" value="1"/>
</dbReference>
<proteinExistence type="predicted"/>
<dbReference type="EMBL" id="JBAKAR010000001">
    <property type="protein sequence ID" value="MEL0611651.1"/>
    <property type="molecule type" value="Genomic_DNA"/>
</dbReference>
<gene>
    <name evidence="1" type="ORF">V6242_00735</name>
</gene>
<dbReference type="Pfam" id="PF04268">
    <property type="entry name" value="SoxG"/>
    <property type="match status" value="1"/>
</dbReference>
<comment type="caution">
    <text evidence="1">The sequence shown here is derived from an EMBL/GenBank/DDBJ whole genome shotgun (WGS) entry which is preliminary data.</text>
</comment>
<evidence type="ECO:0000313" key="1">
    <source>
        <dbReference type="EMBL" id="MEL0611651.1"/>
    </source>
</evidence>
<keyword evidence="2" id="KW-1185">Reference proteome</keyword>
<dbReference type="SUPFAM" id="SSF103025">
    <property type="entry name" value="Folate-binding domain"/>
    <property type="match status" value="1"/>
</dbReference>
<organism evidence="1 2">
    <name type="scientific">Marinomonas arenicola</name>
    <dbReference type="NCBI Taxonomy" id="569601"/>
    <lineage>
        <taxon>Bacteria</taxon>
        <taxon>Pseudomonadati</taxon>
        <taxon>Pseudomonadota</taxon>
        <taxon>Gammaproteobacteria</taxon>
        <taxon>Oceanospirillales</taxon>
        <taxon>Oceanospirillaceae</taxon>
        <taxon>Marinomonas</taxon>
    </lineage>
</organism>
<reference evidence="1 2" key="1">
    <citation type="submission" date="2024-02" db="EMBL/GenBank/DDBJ databases">
        <title>Bacteria isolated from the canopy kelp, Nereocystis luetkeana.</title>
        <authorList>
            <person name="Pfister C.A."/>
            <person name="Younker I.T."/>
            <person name="Light S.H."/>
        </authorList>
    </citation>
    <scope>NUCLEOTIDE SEQUENCE [LARGE SCALE GENOMIC DNA]</scope>
    <source>
        <strain evidence="1 2">TI.4.07</strain>
    </source>
</reference>
<dbReference type="Proteomes" id="UP001379949">
    <property type="component" value="Unassembled WGS sequence"/>
</dbReference>
<sequence length="209" mass="23113">MSNLATFDFSARAKNTQGITRRETPLHHVTHKNVDDAGVRFCEASFYAHLTLRGNPENADFVAGVEKVLGTALPLTPLTSRACERCHVFWIGPDEWLILAANLSPGEIETSLRAELTGHFSVVDVSGGQTLMTLSGRAVQQVLQKSCGYDIEAEFPVGKVITTHFAKATVVLHHQVEGSYFMVVRRSFADYVWRWLVDASDEYGLSVSE</sequence>
<dbReference type="RefSeq" id="WP_341566017.1">
    <property type="nucleotide sequence ID" value="NZ_JBAKAR010000001.1"/>
</dbReference>
<name>A0ABU9G0T6_9GAMM</name>
<accession>A0ABU9G0T6</accession>